<protein>
    <recommendedName>
        <fullName evidence="3">Outer membrane lipoprotein BamD-like domain-containing protein</fullName>
    </recommendedName>
</protein>
<reference evidence="1 2" key="1">
    <citation type="journal article" date="2016" name="Nat. Commun.">
        <title>Thousands of microbial genomes shed light on interconnected biogeochemical processes in an aquifer system.</title>
        <authorList>
            <person name="Anantharaman K."/>
            <person name="Brown C.T."/>
            <person name="Hug L.A."/>
            <person name="Sharon I."/>
            <person name="Castelle C.J."/>
            <person name="Probst A.J."/>
            <person name="Thomas B.C."/>
            <person name="Singh A."/>
            <person name="Wilkins M.J."/>
            <person name="Karaoz U."/>
            <person name="Brodie E.L."/>
            <person name="Williams K.H."/>
            <person name="Hubbard S.S."/>
            <person name="Banfield J.F."/>
        </authorList>
    </citation>
    <scope>NUCLEOTIDE SEQUENCE [LARGE SCALE GENOMIC DNA]</scope>
</reference>
<dbReference type="EMBL" id="MHMR01000026">
    <property type="protein sequence ID" value="OGZ30162.1"/>
    <property type="molecule type" value="Genomic_DNA"/>
</dbReference>
<dbReference type="Gene3D" id="1.25.40.10">
    <property type="entry name" value="Tetratricopeptide repeat domain"/>
    <property type="match status" value="1"/>
</dbReference>
<comment type="caution">
    <text evidence="1">The sequence shown here is derived from an EMBL/GenBank/DDBJ whole genome shotgun (WGS) entry which is preliminary data.</text>
</comment>
<name>A0A1G2EXD6_9BACT</name>
<dbReference type="InterPro" id="IPR011990">
    <property type="entry name" value="TPR-like_helical_dom_sf"/>
</dbReference>
<dbReference type="Proteomes" id="UP000178428">
    <property type="component" value="Unassembled WGS sequence"/>
</dbReference>
<proteinExistence type="predicted"/>
<evidence type="ECO:0000313" key="2">
    <source>
        <dbReference type="Proteomes" id="UP000178428"/>
    </source>
</evidence>
<accession>A0A1G2EXD6</accession>
<sequence>MRDLFDLEDTEVKMSAKAARRFLIFTTLLAVVCGFDGKETVNADTKTEKKAEIRENKTYEDKAFSEYSLIFQQLLEKDRSVSELAEKTYPKIIKEYKDFVKKYPQSRLVDDAKLRIAEFYNIWGTAGSGDLLKRKLNTPGDWRKKASMWLLDIVENHPDSKAVSYPRGEETKEYTAAYALYFLYVWGSPKDKKYLETLINKYPASEAFEWARDILKSAEKNKKSR</sequence>
<gene>
    <name evidence="1" type="ORF">A3J00_00645</name>
</gene>
<dbReference type="AlphaFoldDB" id="A0A1G2EXD6"/>
<evidence type="ECO:0000313" key="1">
    <source>
        <dbReference type="EMBL" id="OGZ30162.1"/>
    </source>
</evidence>
<organism evidence="1 2">
    <name type="scientific">Candidatus Niyogibacteria bacterium RIFCSPLOWO2_02_FULL_45_13</name>
    <dbReference type="NCBI Taxonomy" id="1801725"/>
    <lineage>
        <taxon>Bacteria</taxon>
        <taxon>Candidatus Niyogiibacteriota</taxon>
    </lineage>
</organism>
<evidence type="ECO:0008006" key="3">
    <source>
        <dbReference type="Google" id="ProtNLM"/>
    </source>
</evidence>